<dbReference type="InterPro" id="IPR011060">
    <property type="entry name" value="RibuloseP-bd_barrel"/>
</dbReference>
<evidence type="ECO:0000313" key="12">
    <source>
        <dbReference type="EMBL" id="OGK53274.1"/>
    </source>
</evidence>
<keyword evidence="8 9" id="KW-0413">Isomerase</keyword>
<dbReference type="UniPathway" id="UPA00031">
    <property type="reaction ID" value="UER00009"/>
</dbReference>
<dbReference type="EMBL" id="MGAV01000021">
    <property type="protein sequence ID" value="OGK53274.1"/>
    <property type="molecule type" value="Genomic_DNA"/>
</dbReference>
<feature type="active site" description="Proton donor" evidence="9">
    <location>
        <position position="129"/>
    </location>
</feature>
<dbReference type="GO" id="GO:0005737">
    <property type="term" value="C:cytoplasm"/>
    <property type="evidence" value="ECO:0007669"/>
    <property type="project" value="UniProtKB-SubCell"/>
</dbReference>
<evidence type="ECO:0000256" key="1">
    <source>
        <dbReference type="ARBA" id="ARBA00000901"/>
    </source>
</evidence>
<dbReference type="AlphaFoldDB" id="A0A1F7JCD6"/>
<evidence type="ECO:0000256" key="7">
    <source>
        <dbReference type="ARBA" id="ARBA00023102"/>
    </source>
</evidence>
<dbReference type="Pfam" id="PF00977">
    <property type="entry name" value="His_biosynth"/>
    <property type="match status" value="1"/>
</dbReference>
<comment type="subcellular location">
    <subcellularLocation>
        <location evidence="2 9 11">Cytoplasm</location>
    </subcellularLocation>
</comment>
<dbReference type="GO" id="GO:0003949">
    <property type="term" value="F:1-(5-phosphoribosyl)-5-[(5-phosphoribosylamino)methylideneamino]imidazole-4-carboxamide isomerase activity"/>
    <property type="evidence" value="ECO:0007669"/>
    <property type="project" value="UniProtKB-UniRule"/>
</dbReference>
<comment type="similarity">
    <text evidence="4 9 10">Belongs to the HisA/HisF family.</text>
</comment>
<dbReference type="InterPro" id="IPR006062">
    <property type="entry name" value="His_biosynth"/>
</dbReference>
<gene>
    <name evidence="9" type="primary">hisA</name>
    <name evidence="12" type="ORF">A3H78_03130</name>
</gene>
<dbReference type="NCBIfam" id="TIGR00007">
    <property type="entry name" value="1-(5-phosphoribosyl)-5-[(5-phosphoribosylamino)methylideneamino]imidazole-4-carboxamide isomerase"/>
    <property type="match status" value="1"/>
</dbReference>
<protein>
    <recommendedName>
        <fullName evidence="9 11">1-(5-phosphoribosyl)-5-[(5-phosphoribosylamino)methylideneamino] imidazole-4-carboxamide isomerase</fullName>
        <ecNumber evidence="9 11">5.3.1.16</ecNumber>
    </recommendedName>
    <alternativeName>
        <fullName evidence="9">Phosphoribosylformimino-5-aminoimidazole carboxamide ribotide isomerase</fullName>
    </alternativeName>
</protein>
<dbReference type="GO" id="GO:0000162">
    <property type="term" value="P:L-tryptophan biosynthetic process"/>
    <property type="evidence" value="ECO:0007669"/>
    <property type="project" value="TreeGrafter"/>
</dbReference>
<comment type="pathway">
    <text evidence="3 9 11">Amino-acid biosynthesis; L-histidine biosynthesis; L-histidine from 5-phospho-alpha-D-ribose 1-diphosphate: step 4/9.</text>
</comment>
<accession>A0A1F7JCD6</accession>
<dbReference type="Proteomes" id="UP000177418">
    <property type="component" value="Unassembled WGS sequence"/>
</dbReference>
<dbReference type="InterPro" id="IPR044524">
    <property type="entry name" value="Isoase_HisA-like"/>
</dbReference>
<keyword evidence="6 9" id="KW-0028">Amino-acid biosynthesis</keyword>
<comment type="catalytic activity">
    <reaction evidence="1 9 11">
        <text>1-(5-phospho-beta-D-ribosyl)-5-[(5-phospho-beta-D-ribosylamino)methylideneamino]imidazole-4-carboxamide = 5-[(5-phospho-1-deoxy-D-ribulos-1-ylimino)methylamino]-1-(5-phospho-beta-D-ribosyl)imidazole-4-carboxamide</text>
        <dbReference type="Rhea" id="RHEA:15469"/>
        <dbReference type="ChEBI" id="CHEBI:58435"/>
        <dbReference type="ChEBI" id="CHEBI:58525"/>
        <dbReference type="EC" id="5.3.1.16"/>
    </reaction>
</comment>
<proteinExistence type="inferred from homology"/>
<evidence type="ECO:0000256" key="8">
    <source>
        <dbReference type="ARBA" id="ARBA00023235"/>
    </source>
</evidence>
<evidence type="ECO:0000256" key="4">
    <source>
        <dbReference type="ARBA" id="ARBA00009667"/>
    </source>
</evidence>
<keyword evidence="5 9" id="KW-0963">Cytoplasm</keyword>
<evidence type="ECO:0000313" key="13">
    <source>
        <dbReference type="Proteomes" id="UP000177418"/>
    </source>
</evidence>
<evidence type="ECO:0000256" key="5">
    <source>
        <dbReference type="ARBA" id="ARBA00022490"/>
    </source>
</evidence>
<dbReference type="InterPro" id="IPR006063">
    <property type="entry name" value="HisA_bact_arch"/>
</dbReference>
<evidence type="ECO:0000256" key="2">
    <source>
        <dbReference type="ARBA" id="ARBA00004496"/>
    </source>
</evidence>
<dbReference type="CDD" id="cd04732">
    <property type="entry name" value="HisA"/>
    <property type="match status" value="1"/>
</dbReference>
<keyword evidence="7 9" id="KW-0368">Histidine biosynthesis</keyword>
<dbReference type="FunFam" id="3.20.20.70:FF:000009">
    <property type="entry name" value="1-(5-phosphoribosyl)-5-[(5-phosphoribosylamino)methylideneamino] imidazole-4-carboxamide isomerase"/>
    <property type="match status" value="1"/>
</dbReference>
<organism evidence="12 13">
    <name type="scientific">Candidatus Roizmanbacteria bacterium RIFCSPLOWO2_02_FULL_36_11</name>
    <dbReference type="NCBI Taxonomy" id="1802071"/>
    <lineage>
        <taxon>Bacteria</taxon>
        <taxon>Candidatus Roizmaniibacteriota</taxon>
    </lineage>
</organism>
<dbReference type="HAMAP" id="MF_01014">
    <property type="entry name" value="HisA"/>
    <property type="match status" value="1"/>
</dbReference>
<dbReference type="PANTHER" id="PTHR43090">
    <property type="entry name" value="1-(5-PHOSPHORIBOSYL)-5-[(5-PHOSPHORIBOSYLAMINO)METHYLIDENEAMINO] IMIDAZOLE-4-CARBOXAMIDE ISOMERASE"/>
    <property type="match status" value="1"/>
</dbReference>
<evidence type="ECO:0000256" key="10">
    <source>
        <dbReference type="RuleBase" id="RU003657"/>
    </source>
</evidence>
<dbReference type="EC" id="5.3.1.16" evidence="9 11"/>
<dbReference type="PANTHER" id="PTHR43090:SF2">
    <property type="entry name" value="1-(5-PHOSPHORIBOSYL)-5-[(5-PHOSPHORIBOSYLAMINO)METHYLIDENEAMINO] IMIDAZOLE-4-CARBOXAMIDE ISOMERASE"/>
    <property type="match status" value="1"/>
</dbReference>
<dbReference type="Gene3D" id="3.20.20.70">
    <property type="entry name" value="Aldolase class I"/>
    <property type="match status" value="1"/>
</dbReference>
<evidence type="ECO:0000256" key="3">
    <source>
        <dbReference type="ARBA" id="ARBA00005133"/>
    </source>
</evidence>
<name>A0A1F7JCD6_9BACT</name>
<feature type="active site" description="Proton acceptor" evidence="9">
    <location>
        <position position="8"/>
    </location>
</feature>
<comment type="caution">
    <text evidence="12">The sequence shown here is derived from an EMBL/GenBank/DDBJ whole genome shotgun (WGS) entry which is preliminary data.</text>
</comment>
<evidence type="ECO:0000256" key="11">
    <source>
        <dbReference type="RuleBase" id="RU003658"/>
    </source>
</evidence>
<dbReference type="SUPFAM" id="SSF51366">
    <property type="entry name" value="Ribulose-phoshate binding barrel"/>
    <property type="match status" value="1"/>
</dbReference>
<evidence type="ECO:0000256" key="6">
    <source>
        <dbReference type="ARBA" id="ARBA00022605"/>
    </source>
</evidence>
<evidence type="ECO:0000256" key="9">
    <source>
        <dbReference type="HAMAP-Rule" id="MF_01014"/>
    </source>
</evidence>
<dbReference type="InterPro" id="IPR013785">
    <property type="entry name" value="Aldolase_TIM"/>
</dbReference>
<reference evidence="12 13" key="1">
    <citation type="journal article" date="2016" name="Nat. Commun.">
        <title>Thousands of microbial genomes shed light on interconnected biogeochemical processes in an aquifer system.</title>
        <authorList>
            <person name="Anantharaman K."/>
            <person name="Brown C.T."/>
            <person name="Hug L.A."/>
            <person name="Sharon I."/>
            <person name="Castelle C.J."/>
            <person name="Probst A.J."/>
            <person name="Thomas B.C."/>
            <person name="Singh A."/>
            <person name="Wilkins M.J."/>
            <person name="Karaoz U."/>
            <person name="Brodie E.L."/>
            <person name="Williams K.H."/>
            <person name="Hubbard S.S."/>
            <person name="Banfield J.F."/>
        </authorList>
    </citation>
    <scope>NUCLEOTIDE SEQUENCE [LARGE SCALE GENOMIC DNA]</scope>
</reference>
<sequence>MKILPAVDIKNGKCVRLTQGDYSRETIYENDPVIIAKKWQSQGAKDLHIIDLDGAREGKTINLKVIADIIEDTGLTVQVGGGIRTIKSAQKYFEIGMSRLILGTVAIDNQELLKEFIDKFGEKIIVSLDVKNKKLAKKGWINLSNDELIPKAKEIEQLGVNTIIYTDTNRDGMLTEPNYRNIVGLKKAVKINVVIAGGVTNIDQVAILKRLKVDGIIIGKALYEGSINLEEVLKYAD</sequence>
<dbReference type="InterPro" id="IPR023016">
    <property type="entry name" value="HisA/PriA"/>
</dbReference>
<dbReference type="GO" id="GO:0000105">
    <property type="term" value="P:L-histidine biosynthetic process"/>
    <property type="evidence" value="ECO:0007669"/>
    <property type="project" value="UniProtKB-UniRule"/>
</dbReference>